<feature type="region of interest" description="Disordered" evidence="12">
    <location>
        <begin position="345"/>
        <end position="457"/>
    </location>
</feature>
<evidence type="ECO:0000256" key="12">
    <source>
        <dbReference type="SAM" id="MobiDB-lite"/>
    </source>
</evidence>
<dbReference type="RefSeq" id="XP_014670457.1">
    <property type="nucleotide sequence ID" value="XM_014814971.1"/>
</dbReference>
<feature type="compositionally biased region" description="Polar residues" evidence="12">
    <location>
        <begin position="367"/>
        <end position="376"/>
    </location>
</feature>
<feature type="coiled-coil region" evidence="11">
    <location>
        <begin position="299"/>
        <end position="326"/>
    </location>
</feature>
<comment type="function">
    <text evidence="10">Essential for the assembly of the distal half of centrioles, required for centriole elongation. Acts as a negative regulator of centriole elongation.</text>
</comment>
<evidence type="ECO:0000256" key="8">
    <source>
        <dbReference type="ARBA" id="ARBA00023306"/>
    </source>
</evidence>
<evidence type="ECO:0000256" key="1">
    <source>
        <dbReference type="ARBA" id="ARBA00004114"/>
    </source>
</evidence>
<organism evidence="13 14">
    <name type="scientific">Priapulus caudatus</name>
    <name type="common">Priapulid worm</name>
    <dbReference type="NCBI Taxonomy" id="37621"/>
    <lineage>
        <taxon>Eukaryota</taxon>
        <taxon>Metazoa</taxon>
        <taxon>Ecdysozoa</taxon>
        <taxon>Scalidophora</taxon>
        <taxon>Priapulida</taxon>
        <taxon>Priapulimorpha</taxon>
        <taxon>Priapulimorphida</taxon>
        <taxon>Priapulidae</taxon>
        <taxon>Priapulus</taxon>
    </lineage>
</organism>
<keyword evidence="13" id="KW-1185">Reference proteome</keyword>
<feature type="region of interest" description="Disordered" evidence="12">
    <location>
        <begin position="21"/>
        <end position="59"/>
    </location>
</feature>
<protein>
    <recommendedName>
        <fullName evidence="3">Centrosomal protein POC5</fullName>
    </recommendedName>
    <alternativeName>
        <fullName evidence="9">Protein of centriole 5</fullName>
    </alternativeName>
</protein>
<evidence type="ECO:0000256" key="10">
    <source>
        <dbReference type="ARBA" id="ARBA00049959"/>
    </source>
</evidence>
<proteinExistence type="inferred from homology"/>
<evidence type="ECO:0000313" key="13">
    <source>
        <dbReference type="Proteomes" id="UP000695022"/>
    </source>
</evidence>
<dbReference type="PANTHER" id="PTHR28618:SF1">
    <property type="entry name" value="CENTROSOMAL PROTEIN POC5"/>
    <property type="match status" value="1"/>
</dbReference>
<keyword evidence="5" id="KW-0677">Repeat</keyword>
<evidence type="ECO:0000256" key="4">
    <source>
        <dbReference type="ARBA" id="ARBA00022490"/>
    </source>
</evidence>
<dbReference type="RefSeq" id="XP_014670458.1">
    <property type="nucleotide sequence ID" value="XM_014814972.1"/>
</dbReference>
<evidence type="ECO:0000256" key="7">
    <source>
        <dbReference type="ARBA" id="ARBA00023212"/>
    </source>
</evidence>
<dbReference type="Proteomes" id="UP000695022">
    <property type="component" value="Unplaced"/>
</dbReference>
<keyword evidence="7" id="KW-0206">Cytoskeleton</keyword>
<evidence type="ECO:0000256" key="11">
    <source>
        <dbReference type="SAM" id="Coils"/>
    </source>
</evidence>
<reference evidence="14 15" key="1">
    <citation type="submission" date="2025-05" db="UniProtKB">
        <authorList>
            <consortium name="RefSeq"/>
        </authorList>
    </citation>
    <scope>IDENTIFICATION</scope>
</reference>
<evidence type="ECO:0000256" key="2">
    <source>
        <dbReference type="ARBA" id="ARBA00010411"/>
    </source>
</evidence>
<dbReference type="GeneID" id="106811384"/>
<comment type="subcellular location">
    <subcellularLocation>
        <location evidence="1">Cytoplasm</location>
        <location evidence="1">Cytoskeleton</location>
        <location evidence="1">Microtubule organizing center</location>
        <location evidence="1">Centrosome</location>
        <location evidence="1">Centriole</location>
    </subcellularLocation>
</comment>
<feature type="compositionally biased region" description="Basic residues" evidence="12">
    <location>
        <begin position="430"/>
        <end position="446"/>
    </location>
</feature>
<evidence type="ECO:0000256" key="6">
    <source>
        <dbReference type="ARBA" id="ARBA00023054"/>
    </source>
</evidence>
<evidence type="ECO:0000313" key="14">
    <source>
        <dbReference type="RefSeq" id="XP_014670457.1"/>
    </source>
</evidence>
<gene>
    <name evidence="14 15" type="primary">LOC106811384</name>
</gene>
<evidence type="ECO:0000256" key="3">
    <source>
        <dbReference type="ARBA" id="ARBA00014910"/>
    </source>
</evidence>
<accession>A0ABM1EE36</accession>
<sequence>MEAADKAERLLSEFAATIEQAHRDMEEEEEEEEPAGWKGVSGVTRVPSTPGSAYEDSTLEGTDRPFLATLVECRPSPLNNTCESATSNASDRLGKSKVQFTAAGDKEKCEFLAAMESLQDQVEADISLDADVFALDRRWADWCNEIRHRVLTEIMSMKSKWKRDYENEMRIEKQRFVQNIANLEKELQSTRQVVDTYQASVERKDQIVANLTDALQKQQDKLEQSKVFYAGRAEQEEAKRRARLSRVADFMYRRRLQLKAWTAWRATVQRRWRDRVERVSQRRAQEMSANMQCENELRLSKAQQELADARREISRLLTSRQDWEDSMKTAFMRGVSALNMDTLGAFQPTSESGAPGRPRQDGEGSMSGHQRASGSRQWEPACNGVPGHHPAPAYSDAATTTRGDNRSPPSLARYWDDDRGANRGGATRGRTNKRTLARRPARGRLRRASERRRCTYT</sequence>
<evidence type="ECO:0000313" key="15">
    <source>
        <dbReference type="RefSeq" id="XP_014670458.1"/>
    </source>
</evidence>
<name>A0ABM1EE36_PRICU</name>
<keyword evidence="4" id="KW-0963">Cytoplasm</keyword>
<evidence type="ECO:0000256" key="9">
    <source>
        <dbReference type="ARBA" id="ARBA00031694"/>
    </source>
</evidence>
<evidence type="ECO:0000256" key="5">
    <source>
        <dbReference type="ARBA" id="ARBA00022737"/>
    </source>
</evidence>
<feature type="compositionally biased region" description="Basic and acidic residues" evidence="12">
    <location>
        <begin position="447"/>
        <end position="457"/>
    </location>
</feature>
<keyword evidence="8" id="KW-0131">Cell cycle</keyword>
<dbReference type="PANTHER" id="PTHR28618">
    <property type="entry name" value="CENTROSOMAL PROTEIN POC5"/>
    <property type="match status" value="1"/>
</dbReference>
<dbReference type="InterPro" id="IPR033351">
    <property type="entry name" value="POC5"/>
</dbReference>
<keyword evidence="6 11" id="KW-0175">Coiled coil</keyword>
<feature type="coiled-coil region" evidence="11">
    <location>
        <begin position="166"/>
        <end position="221"/>
    </location>
</feature>
<comment type="similarity">
    <text evidence="2">Belongs to the POC5 family.</text>
</comment>